<gene>
    <name evidence="1" type="ORF">GON26_13490</name>
</gene>
<proteinExistence type="predicted"/>
<organism evidence="1 2">
    <name type="scientific">Flavobacterium hydrocarbonoxydans</name>
    <dbReference type="NCBI Taxonomy" id="2683249"/>
    <lineage>
        <taxon>Bacteria</taxon>
        <taxon>Pseudomonadati</taxon>
        <taxon>Bacteroidota</taxon>
        <taxon>Flavobacteriia</taxon>
        <taxon>Flavobacteriales</taxon>
        <taxon>Flavobacteriaceae</taxon>
        <taxon>Flavobacterium</taxon>
    </lineage>
</organism>
<protein>
    <submittedName>
        <fullName evidence="1">Uncharacterized protein</fullName>
    </submittedName>
</protein>
<reference evidence="1 2" key="1">
    <citation type="submission" date="2019-12" db="EMBL/GenBank/DDBJ databases">
        <authorList>
            <person name="Kim Y.S."/>
        </authorList>
    </citation>
    <scope>NUCLEOTIDE SEQUENCE [LARGE SCALE GENOMIC DNA]</scope>
    <source>
        <strain evidence="1 2">GA093</strain>
    </source>
</reference>
<sequence length="74" mass="8662">MENSTNILVFATNIRTENDKQLISKILNQKTEIRQWNIDQEDIDCVLRIESDLLSEEEIINIIDAHDFDCTPLE</sequence>
<dbReference type="AlphaFoldDB" id="A0A6I4NWD8"/>
<dbReference type="RefSeq" id="WP_160375301.1">
    <property type="nucleotide sequence ID" value="NZ_WSTB01000007.1"/>
</dbReference>
<accession>A0A6I4NWD8</accession>
<keyword evidence="2" id="KW-1185">Reference proteome</keyword>
<name>A0A6I4NWD8_9FLAO</name>
<dbReference type="EMBL" id="WSTB01000007">
    <property type="protein sequence ID" value="MWB95377.1"/>
    <property type="molecule type" value="Genomic_DNA"/>
</dbReference>
<evidence type="ECO:0000313" key="2">
    <source>
        <dbReference type="Proteomes" id="UP000471501"/>
    </source>
</evidence>
<comment type="caution">
    <text evidence="1">The sequence shown here is derived from an EMBL/GenBank/DDBJ whole genome shotgun (WGS) entry which is preliminary data.</text>
</comment>
<dbReference type="Proteomes" id="UP000471501">
    <property type="component" value="Unassembled WGS sequence"/>
</dbReference>
<evidence type="ECO:0000313" key="1">
    <source>
        <dbReference type="EMBL" id="MWB95377.1"/>
    </source>
</evidence>